<comment type="similarity">
    <text evidence="2 8">Belongs to the cytochrome P450 family.</text>
</comment>
<dbReference type="STRING" id="1210089.GCA_001613165_02413"/>
<protein>
    <submittedName>
        <fullName evidence="9">Cytochrome P450</fullName>
    </submittedName>
</protein>
<comment type="caution">
    <text evidence="9">The sequence shown here is derived from an EMBL/GenBank/DDBJ whole genome shotgun (WGS) entry which is preliminary data.</text>
</comment>
<keyword evidence="7 8" id="KW-0503">Monooxygenase</keyword>
<name>A0A370H1C8_9NOCA</name>
<dbReference type="PANTHER" id="PTHR46696:SF1">
    <property type="entry name" value="CYTOCHROME P450 YJIB-RELATED"/>
    <property type="match status" value="1"/>
</dbReference>
<proteinExistence type="inferred from homology"/>
<organism evidence="9 10">
    <name type="scientific">Nocardia mexicana</name>
    <dbReference type="NCBI Taxonomy" id="279262"/>
    <lineage>
        <taxon>Bacteria</taxon>
        <taxon>Bacillati</taxon>
        <taxon>Actinomycetota</taxon>
        <taxon>Actinomycetes</taxon>
        <taxon>Mycobacteriales</taxon>
        <taxon>Nocardiaceae</taxon>
        <taxon>Nocardia</taxon>
    </lineage>
</organism>
<dbReference type="GO" id="GO:0005506">
    <property type="term" value="F:iron ion binding"/>
    <property type="evidence" value="ECO:0007669"/>
    <property type="project" value="InterPro"/>
</dbReference>
<dbReference type="PROSITE" id="PS00086">
    <property type="entry name" value="CYTOCHROME_P450"/>
    <property type="match status" value="1"/>
</dbReference>
<evidence type="ECO:0000256" key="7">
    <source>
        <dbReference type="ARBA" id="ARBA00023033"/>
    </source>
</evidence>
<dbReference type="Gene3D" id="1.10.630.10">
    <property type="entry name" value="Cytochrome P450"/>
    <property type="match status" value="1"/>
</dbReference>
<keyword evidence="4 8" id="KW-0479">Metal-binding</keyword>
<keyword evidence="5 8" id="KW-0560">Oxidoreductase</keyword>
<dbReference type="PRINTS" id="PR00385">
    <property type="entry name" value="P450"/>
</dbReference>
<dbReference type="InterPro" id="IPR001128">
    <property type="entry name" value="Cyt_P450"/>
</dbReference>
<dbReference type="SUPFAM" id="SSF48264">
    <property type="entry name" value="Cytochrome P450"/>
    <property type="match status" value="1"/>
</dbReference>
<dbReference type="GO" id="GO:0016705">
    <property type="term" value="F:oxidoreductase activity, acting on paired donors, with incorporation or reduction of molecular oxygen"/>
    <property type="evidence" value="ECO:0007669"/>
    <property type="project" value="InterPro"/>
</dbReference>
<evidence type="ECO:0000256" key="1">
    <source>
        <dbReference type="ARBA" id="ARBA00001971"/>
    </source>
</evidence>
<reference evidence="9 10" key="1">
    <citation type="submission" date="2018-07" db="EMBL/GenBank/DDBJ databases">
        <title>Genomic Encyclopedia of Type Strains, Phase IV (KMG-IV): sequencing the most valuable type-strain genomes for metagenomic binning, comparative biology and taxonomic classification.</title>
        <authorList>
            <person name="Goeker M."/>
        </authorList>
    </citation>
    <scope>NUCLEOTIDE SEQUENCE [LARGE SCALE GENOMIC DNA]</scope>
    <source>
        <strain evidence="9 10">DSM 44952</strain>
    </source>
</reference>
<dbReference type="PRINTS" id="PR00359">
    <property type="entry name" value="BP450"/>
</dbReference>
<dbReference type="GO" id="GO:0020037">
    <property type="term" value="F:heme binding"/>
    <property type="evidence" value="ECO:0007669"/>
    <property type="project" value="InterPro"/>
</dbReference>
<dbReference type="OrthoDB" id="142769at2"/>
<accession>A0A370H1C8</accession>
<evidence type="ECO:0000256" key="8">
    <source>
        <dbReference type="RuleBase" id="RU000461"/>
    </source>
</evidence>
<dbReference type="InterPro" id="IPR036396">
    <property type="entry name" value="Cyt_P450_sf"/>
</dbReference>
<evidence type="ECO:0000313" key="10">
    <source>
        <dbReference type="Proteomes" id="UP000255355"/>
    </source>
</evidence>
<keyword evidence="3 8" id="KW-0349">Heme</keyword>
<dbReference type="AlphaFoldDB" id="A0A370H1C8"/>
<comment type="cofactor">
    <cofactor evidence="1">
        <name>heme</name>
        <dbReference type="ChEBI" id="CHEBI:30413"/>
    </cofactor>
</comment>
<keyword evidence="6 8" id="KW-0408">Iron</keyword>
<dbReference type="FunFam" id="1.10.630.10:FF:000018">
    <property type="entry name" value="Cytochrome P450 monooxygenase"/>
    <property type="match status" value="1"/>
</dbReference>
<sequence>MKDTSAVAAALGELLDPANRHDPYPLYARIQRAGPIWLESLSAFLVPGFSDCEALLRDPRLSAERGAGERERLQQLLPPDAPSSVLQPWFLSLDPPDHTRLRRLVSKSFTARTVTRLESSVIELADDLLDAVADRGASMDVVSELARPLPTTVICRLLGVPLADEPLFRGWSDRLIRLIDGFDLDQSPAGVAPDWLCALTDMHRYIRDLIAARRRDPGDDLISELSTAEHGSDVLGHDELVSTVVLLLVAGHETTVNLIANGILALLRRPGLLTGLRDRPELAPALVEETLRYDPPVQLTARVLKEDTELCGHSVPRGAMVNLLLAAAQRDPSAFSEPNLFDPGRPDSRHLAFGGGPHFCLGAPLARLEGRTVFRRFAERVVDPVLMQDPPPYRPHVNLRGPEALPVRFSKILPRSQDR</sequence>
<evidence type="ECO:0000256" key="4">
    <source>
        <dbReference type="ARBA" id="ARBA00022723"/>
    </source>
</evidence>
<gene>
    <name evidence="9" type="ORF">DFR68_106247</name>
</gene>
<dbReference type="Pfam" id="PF00067">
    <property type="entry name" value="p450"/>
    <property type="match status" value="1"/>
</dbReference>
<dbReference type="EMBL" id="QQAZ01000006">
    <property type="protein sequence ID" value="RDI49810.1"/>
    <property type="molecule type" value="Genomic_DNA"/>
</dbReference>
<dbReference type="InterPro" id="IPR002397">
    <property type="entry name" value="Cyt_P450_B"/>
</dbReference>
<evidence type="ECO:0000256" key="6">
    <source>
        <dbReference type="ARBA" id="ARBA00023004"/>
    </source>
</evidence>
<dbReference type="CDD" id="cd20625">
    <property type="entry name" value="CYP164-like"/>
    <property type="match status" value="1"/>
</dbReference>
<dbReference type="Proteomes" id="UP000255355">
    <property type="component" value="Unassembled WGS sequence"/>
</dbReference>
<keyword evidence="10" id="KW-1185">Reference proteome</keyword>
<dbReference type="GO" id="GO:0004497">
    <property type="term" value="F:monooxygenase activity"/>
    <property type="evidence" value="ECO:0007669"/>
    <property type="project" value="UniProtKB-KW"/>
</dbReference>
<dbReference type="PANTHER" id="PTHR46696">
    <property type="entry name" value="P450, PUTATIVE (EUROFUNG)-RELATED"/>
    <property type="match status" value="1"/>
</dbReference>
<evidence type="ECO:0000256" key="3">
    <source>
        <dbReference type="ARBA" id="ARBA00022617"/>
    </source>
</evidence>
<dbReference type="InterPro" id="IPR017972">
    <property type="entry name" value="Cyt_P450_CS"/>
</dbReference>
<evidence type="ECO:0000256" key="5">
    <source>
        <dbReference type="ARBA" id="ARBA00023002"/>
    </source>
</evidence>
<evidence type="ECO:0000313" key="9">
    <source>
        <dbReference type="EMBL" id="RDI49810.1"/>
    </source>
</evidence>
<evidence type="ECO:0000256" key="2">
    <source>
        <dbReference type="ARBA" id="ARBA00010617"/>
    </source>
</evidence>
<dbReference type="RefSeq" id="WP_068018147.1">
    <property type="nucleotide sequence ID" value="NZ_QQAZ01000006.1"/>
</dbReference>